<dbReference type="EMBL" id="ML978123">
    <property type="protein sequence ID" value="KAF2101398.1"/>
    <property type="molecule type" value="Genomic_DNA"/>
</dbReference>
<gene>
    <name evidence="8" type="ORF">NA57DRAFT_35071</name>
</gene>
<evidence type="ECO:0000313" key="9">
    <source>
        <dbReference type="Proteomes" id="UP000799772"/>
    </source>
</evidence>
<dbReference type="AlphaFoldDB" id="A0A9P4M8A4"/>
<protein>
    <recommendedName>
        <fullName evidence="7">TMEM205-like domain-containing protein</fullName>
    </recommendedName>
</protein>
<evidence type="ECO:0000259" key="7">
    <source>
        <dbReference type="Pfam" id="PF13664"/>
    </source>
</evidence>
<organism evidence="8 9">
    <name type="scientific">Rhizodiscina lignyota</name>
    <dbReference type="NCBI Taxonomy" id="1504668"/>
    <lineage>
        <taxon>Eukaryota</taxon>
        <taxon>Fungi</taxon>
        <taxon>Dikarya</taxon>
        <taxon>Ascomycota</taxon>
        <taxon>Pezizomycotina</taxon>
        <taxon>Dothideomycetes</taxon>
        <taxon>Pleosporomycetidae</taxon>
        <taxon>Aulographales</taxon>
        <taxon>Rhizodiscinaceae</taxon>
        <taxon>Rhizodiscina</taxon>
    </lineage>
</organism>
<feature type="transmembrane region" description="Helical" evidence="6">
    <location>
        <begin position="93"/>
        <end position="114"/>
    </location>
</feature>
<comment type="caution">
    <text evidence="8">The sequence shown here is derived from an EMBL/GenBank/DDBJ whole genome shotgun (WGS) entry which is preliminary data.</text>
</comment>
<name>A0A9P4M8A4_9PEZI</name>
<feature type="transmembrane region" description="Helical" evidence="6">
    <location>
        <begin position="51"/>
        <end position="73"/>
    </location>
</feature>
<evidence type="ECO:0000256" key="5">
    <source>
        <dbReference type="SAM" id="MobiDB-lite"/>
    </source>
</evidence>
<dbReference type="PANTHER" id="PTHR23241">
    <property type="entry name" value="LATE EMBRYOGENESIS ABUNDANT PLANTS LEA-RELATED"/>
    <property type="match status" value="1"/>
</dbReference>
<evidence type="ECO:0000256" key="6">
    <source>
        <dbReference type="SAM" id="Phobius"/>
    </source>
</evidence>
<proteinExistence type="predicted"/>
<keyword evidence="4 6" id="KW-0472">Membrane</keyword>
<feature type="compositionally biased region" description="Basic and acidic residues" evidence="5">
    <location>
        <begin position="124"/>
        <end position="141"/>
    </location>
</feature>
<feature type="region of interest" description="Disordered" evidence="5">
    <location>
        <begin position="124"/>
        <end position="147"/>
    </location>
</feature>
<dbReference type="InterPro" id="IPR025423">
    <property type="entry name" value="TMEM205-like"/>
</dbReference>
<evidence type="ECO:0000256" key="2">
    <source>
        <dbReference type="ARBA" id="ARBA00022692"/>
    </source>
</evidence>
<evidence type="ECO:0000256" key="3">
    <source>
        <dbReference type="ARBA" id="ARBA00022989"/>
    </source>
</evidence>
<dbReference type="OrthoDB" id="1641132at2759"/>
<dbReference type="InterPro" id="IPR053009">
    <property type="entry name" value="Xanthocillin_Biosynth-Assoc"/>
</dbReference>
<dbReference type="Pfam" id="PF13664">
    <property type="entry name" value="DUF4149"/>
    <property type="match status" value="1"/>
</dbReference>
<comment type="subcellular location">
    <subcellularLocation>
        <location evidence="1">Membrane</location>
    </subcellularLocation>
</comment>
<dbReference type="PANTHER" id="PTHR23241:SF106">
    <property type="entry name" value="DUF4149 DOMAIN-CONTAINING PROTEIN"/>
    <property type="match status" value="1"/>
</dbReference>
<feature type="domain" description="TMEM205-like" evidence="7">
    <location>
        <begin position="15"/>
        <end position="128"/>
    </location>
</feature>
<evidence type="ECO:0000256" key="1">
    <source>
        <dbReference type="ARBA" id="ARBA00004370"/>
    </source>
</evidence>
<dbReference type="Proteomes" id="UP000799772">
    <property type="component" value="Unassembled WGS sequence"/>
</dbReference>
<evidence type="ECO:0000313" key="8">
    <source>
        <dbReference type="EMBL" id="KAF2101398.1"/>
    </source>
</evidence>
<accession>A0A9P4M8A4</accession>
<reference evidence="8" key="1">
    <citation type="journal article" date="2020" name="Stud. Mycol.">
        <title>101 Dothideomycetes genomes: a test case for predicting lifestyles and emergence of pathogens.</title>
        <authorList>
            <person name="Haridas S."/>
            <person name="Albert R."/>
            <person name="Binder M."/>
            <person name="Bloem J."/>
            <person name="Labutti K."/>
            <person name="Salamov A."/>
            <person name="Andreopoulos B."/>
            <person name="Baker S."/>
            <person name="Barry K."/>
            <person name="Bills G."/>
            <person name="Bluhm B."/>
            <person name="Cannon C."/>
            <person name="Castanera R."/>
            <person name="Culley D."/>
            <person name="Daum C."/>
            <person name="Ezra D."/>
            <person name="Gonzalez J."/>
            <person name="Henrissat B."/>
            <person name="Kuo A."/>
            <person name="Liang C."/>
            <person name="Lipzen A."/>
            <person name="Lutzoni F."/>
            <person name="Magnuson J."/>
            <person name="Mondo S."/>
            <person name="Nolan M."/>
            <person name="Ohm R."/>
            <person name="Pangilinan J."/>
            <person name="Park H.-J."/>
            <person name="Ramirez L."/>
            <person name="Alfaro M."/>
            <person name="Sun H."/>
            <person name="Tritt A."/>
            <person name="Yoshinaga Y."/>
            <person name="Zwiers L.-H."/>
            <person name="Turgeon B."/>
            <person name="Goodwin S."/>
            <person name="Spatafora J."/>
            <person name="Crous P."/>
            <person name="Grigoriev I."/>
        </authorList>
    </citation>
    <scope>NUCLEOTIDE SEQUENCE</scope>
    <source>
        <strain evidence="8">CBS 133067</strain>
    </source>
</reference>
<evidence type="ECO:0000256" key="4">
    <source>
        <dbReference type="ARBA" id="ARBA00023136"/>
    </source>
</evidence>
<feature type="transmembrane region" description="Helical" evidence="6">
    <location>
        <begin position="157"/>
        <end position="177"/>
    </location>
</feature>
<keyword evidence="9" id="KW-1185">Reference proteome</keyword>
<keyword evidence="3 6" id="KW-1133">Transmembrane helix</keyword>
<feature type="transmembrane region" description="Helical" evidence="6">
    <location>
        <begin position="20"/>
        <end position="39"/>
    </location>
</feature>
<keyword evidence="2 6" id="KW-0812">Transmembrane</keyword>
<sequence length="183" mass="20373">MSFQFLLAPGPYHLLSYGTLLGSTLFQSFIGGIIAFRVLPRSSFSQLQQATFPTFFAMQSFLPVAMALTYPGARLDSVTSSAWHLGYILREENRWSVAVPIGVMLVTGLANWLWIGPETTRVMRERKHQETRDGKKAHDKGPQSPEMQKLNKSFMRLHGASTLVNLSGFVAMVAYGFTLGARL</sequence>
<dbReference type="GO" id="GO:0016020">
    <property type="term" value="C:membrane"/>
    <property type="evidence" value="ECO:0007669"/>
    <property type="project" value="UniProtKB-SubCell"/>
</dbReference>